<sequence>MGYDRMRPEAVCLSSGGLDSTVAAAKAVHEGFEIHLIHIQYGQKAERKEKRAVQEIGRSLGAAEVKFVRTNLFCDLTPLTTAEAPIPTGDEVDIESPKSTPSTWVYCRNLVFGSMAAAYAEAMGAECVFVGFNAEEGRSYPDNRPEFVARFNSLLEKSVASFSRPPRIEAPLVDLLKPDIVKLGSELGAPMELTWSCYREGEVHCGECEACQHRRHGFLEAGVVDPTEYR</sequence>
<dbReference type="CDD" id="cd01995">
    <property type="entry name" value="QueC-like"/>
    <property type="match status" value="1"/>
</dbReference>
<keyword evidence="3 11" id="KW-0479">Metal-binding</keyword>
<dbReference type="GO" id="GO:0008270">
    <property type="term" value="F:zinc ion binding"/>
    <property type="evidence" value="ECO:0007669"/>
    <property type="project" value="UniProtKB-UniRule"/>
</dbReference>
<feature type="binding site" evidence="11">
    <location>
        <position position="211"/>
    </location>
    <ligand>
        <name>Zn(2+)</name>
        <dbReference type="ChEBI" id="CHEBI:29105"/>
    </ligand>
</feature>
<name>A0A101IH88_9EURY</name>
<protein>
    <recommendedName>
        <fullName evidence="9 11">7-cyano-7-deazaguanine synthase</fullName>
        <ecNumber evidence="9 11">6.3.4.20</ecNumber>
    </recommendedName>
    <alternativeName>
        <fullName evidence="11">7-cyano-7-carbaguanine synthase</fullName>
    </alternativeName>
    <alternativeName>
        <fullName evidence="11">Archaeosine biosynthesis protein QueC</fullName>
    </alternativeName>
    <alternativeName>
        <fullName evidence="11">PreQ(0) synthase</fullName>
    </alternativeName>
</protein>
<evidence type="ECO:0000256" key="10">
    <source>
        <dbReference type="ARBA" id="ARBA00047890"/>
    </source>
</evidence>
<evidence type="ECO:0000256" key="3">
    <source>
        <dbReference type="ARBA" id="ARBA00022723"/>
    </source>
</evidence>
<dbReference type="NCBIfam" id="TIGR00364">
    <property type="entry name" value="7-cyano-7-deazaguanine synthase QueC"/>
    <property type="match status" value="1"/>
</dbReference>
<dbReference type="Pfam" id="PF06508">
    <property type="entry name" value="QueC"/>
    <property type="match status" value="1"/>
</dbReference>
<keyword evidence="2 11" id="KW-0436">Ligase</keyword>
<dbReference type="Gene3D" id="3.40.50.620">
    <property type="entry name" value="HUPs"/>
    <property type="match status" value="1"/>
</dbReference>
<comment type="function">
    <text evidence="7 11">Catalyzes the ATP-dependent conversion of 7-carboxy-7-deazaguanine (CDG) to 7-cyano-7-deazaguanine (preQ(0)).</text>
</comment>
<evidence type="ECO:0000256" key="8">
    <source>
        <dbReference type="ARBA" id="ARBA00037993"/>
    </source>
</evidence>
<evidence type="ECO:0000256" key="5">
    <source>
        <dbReference type="ARBA" id="ARBA00022833"/>
    </source>
</evidence>
<evidence type="ECO:0000256" key="6">
    <source>
        <dbReference type="ARBA" id="ARBA00022840"/>
    </source>
</evidence>
<comment type="cofactor">
    <cofactor evidence="11">
        <name>Zn(2+)</name>
        <dbReference type="ChEBI" id="CHEBI:29105"/>
    </cofactor>
    <text evidence="11">Binds 1 zinc ion per subunit.</text>
</comment>
<dbReference type="Proteomes" id="UP000057043">
    <property type="component" value="Unassembled WGS sequence"/>
</dbReference>
<evidence type="ECO:0000256" key="4">
    <source>
        <dbReference type="ARBA" id="ARBA00022741"/>
    </source>
</evidence>
<dbReference type="PATRIC" id="fig|301375.6.peg.1364"/>
<dbReference type="EMBL" id="LGFT01000011">
    <property type="protein sequence ID" value="KUK44991.1"/>
    <property type="molecule type" value="Genomic_DNA"/>
</dbReference>
<evidence type="ECO:0000256" key="7">
    <source>
        <dbReference type="ARBA" id="ARBA00037768"/>
    </source>
</evidence>
<evidence type="ECO:0000313" key="14">
    <source>
        <dbReference type="Proteomes" id="UP000053961"/>
    </source>
</evidence>
<gene>
    <name evidence="11" type="primary">queC</name>
    <name evidence="12" type="ORF">XD72_0697</name>
    <name evidence="13" type="ORF">XE07_1919</name>
</gene>
<dbReference type="EMBL" id="LGHB01000037">
    <property type="protein sequence ID" value="KUK95181.1"/>
    <property type="molecule type" value="Genomic_DNA"/>
</dbReference>
<comment type="similarity">
    <text evidence="8 11">Belongs to the QueC family.</text>
</comment>
<dbReference type="GO" id="GO:0016879">
    <property type="term" value="F:ligase activity, forming carbon-nitrogen bonds"/>
    <property type="evidence" value="ECO:0007669"/>
    <property type="project" value="UniProtKB-UniRule"/>
</dbReference>
<comment type="pathway">
    <text evidence="1 11">Purine metabolism; 7-cyano-7-deazaguanine biosynthesis.</text>
</comment>
<evidence type="ECO:0000256" key="2">
    <source>
        <dbReference type="ARBA" id="ARBA00022598"/>
    </source>
</evidence>
<proteinExistence type="inferred from homology"/>
<feature type="binding site" evidence="11">
    <location>
        <position position="205"/>
    </location>
    <ligand>
        <name>Zn(2+)</name>
        <dbReference type="ChEBI" id="CHEBI:29105"/>
    </ligand>
</feature>
<keyword evidence="4 11" id="KW-0547">Nucleotide-binding</keyword>
<reference evidence="14 15" key="2">
    <citation type="journal article" date="2015" name="MBio">
        <title>Genome-Resolved Metagenomic Analysis Reveals Roles for Candidate Phyla and Other Microbial Community Members in Biogeochemical Transformations in Oil Reservoirs.</title>
        <authorList>
            <person name="Hu P."/>
            <person name="Tom L."/>
            <person name="Singh A."/>
            <person name="Thomas B.C."/>
            <person name="Baker B.J."/>
            <person name="Piceno Y.M."/>
            <person name="Andersen G.L."/>
            <person name="Banfield J.F."/>
        </authorList>
    </citation>
    <scope>NUCLEOTIDE SEQUENCE [LARGE SCALE GENOMIC DNA]</scope>
    <source>
        <strain evidence="12">57_489</strain>
    </source>
</reference>
<evidence type="ECO:0000313" key="13">
    <source>
        <dbReference type="EMBL" id="KUK95181.1"/>
    </source>
</evidence>
<evidence type="ECO:0000256" key="9">
    <source>
        <dbReference type="ARBA" id="ARBA00039149"/>
    </source>
</evidence>
<reference evidence="13" key="1">
    <citation type="journal article" date="2015" name="MBio">
        <title>Genome-resolved metagenomic analysis reveals roles for candidate phyla and other microbial community members in biogeochemical transformations in oil reservoirs.</title>
        <authorList>
            <person name="Hu P."/>
            <person name="Tom L."/>
            <person name="Singh A."/>
            <person name="Thomas B.C."/>
            <person name="Baker B.J."/>
            <person name="Piceno Y.M."/>
            <person name="Andersen G.L."/>
            <person name="Banfield J.F."/>
        </authorList>
    </citation>
    <scope>NUCLEOTIDE SEQUENCE [LARGE SCALE GENOMIC DNA]</scope>
    <source>
        <strain evidence="13">56_747</strain>
    </source>
</reference>
<evidence type="ECO:0000256" key="1">
    <source>
        <dbReference type="ARBA" id="ARBA00005061"/>
    </source>
</evidence>
<dbReference type="GO" id="GO:0005524">
    <property type="term" value="F:ATP binding"/>
    <property type="evidence" value="ECO:0007669"/>
    <property type="project" value="UniProtKB-UniRule"/>
</dbReference>
<dbReference type="UniPathway" id="UPA00391"/>
<organism evidence="13 14">
    <name type="scientific">Methanothrix harundinacea</name>
    <dbReference type="NCBI Taxonomy" id="301375"/>
    <lineage>
        <taxon>Archaea</taxon>
        <taxon>Methanobacteriati</taxon>
        <taxon>Methanobacteriota</taxon>
        <taxon>Stenosarchaea group</taxon>
        <taxon>Methanomicrobia</taxon>
        <taxon>Methanotrichales</taxon>
        <taxon>Methanotrichaceae</taxon>
        <taxon>Methanothrix</taxon>
    </lineage>
</organism>
<feature type="binding site" evidence="11">
    <location>
        <position position="208"/>
    </location>
    <ligand>
        <name>Zn(2+)</name>
        <dbReference type="ChEBI" id="CHEBI:29105"/>
    </ligand>
</feature>
<dbReference type="HAMAP" id="MF_01633">
    <property type="entry name" value="QueC"/>
    <property type="match status" value="1"/>
</dbReference>
<dbReference type="InterPro" id="IPR014729">
    <property type="entry name" value="Rossmann-like_a/b/a_fold"/>
</dbReference>
<dbReference type="AlphaFoldDB" id="A0A101IH88"/>
<feature type="binding site" evidence="11">
    <location>
        <position position="197"/>
    </location>
    <ligand>
        <name>Zn(2+)</name>
        <dbReference type="ChEBI" id="CHEBI:29105"/>
    </ligand>
</feature>
<evidence type="ECO:0000313" key="12">
    <source>
        <dbReference type="EMBL" id="KUK44991.1"/>
    </source>
</evidence>
<dbReference type="SUPFAM" id="SSF52402">
    <property type="entry name" value="Adenine nucleotide alpha hydrolases-like"/>
    <property type="match status" value="1"/>
</dbReference>
<evidence type="ECO:0000256" key="11">
    <source>
        <dbReference type="HAMAP-Rule" id="MF_01633"/>
    </source>
</evidence>
<dbReference type="EC" id="6.3.4.20" evidence="9 11"/>
<evidence type="ECO:0000313" key="15">
    <source>
        <dbReference type="Proteomes" id="UP000057043"/>
    </source>
</evidence>
<comment type="catalytic activity">
    <reaction evidence="10 11">
        <text>7-carboxy-7-carbaguanine + NH4(+) + 2 ATP = 7-cyano-7-carbaguanine + 2 AMP + 2 diphosphate + 2 H(+)</text>
        <dbReference type="Rhea" id="RHEA:27982"/>
        <dbReference type="ChEBI" id="CHEBI:15378"/>
        <dbReference type="ChEBI" id="CHEBI:28938"/>
        <dbReference type="ChEBI" id="CHEBI:30616"/>
        <dbReference type="ChEBI" id="CHEBI:33019"/>
        <dbReference type="ChEBI" id="CHEBI:45075"/>
        <dbReference type="ChEBI" id="CHEBI:61036"/>
        <dbReference type="ChEBI" id="CHEBI:456215"/>
        <dbReference type="EC" id="6.3.4.20"/>
    </reaction>
</comment>
<dbReference type="PIRSF" id="PIRSF006293">
    <property type="entry name" value="ExsB"/>
    <property type="match status" value="1"/>
</dbReference>
<keyword evidence="6 11" id="KW-0067">ATP-binding</keyword>
<dbReference type="PANTHER" id="PTHR42914">
    <property type="entry name" value="7-CYANO-7-DEAZAGUANINE SYNTHASE"/>
    <property type="match status" value="1"/>
</dbReference>
<dbReference type="PANTHER" id="PTHR42914:SF1">
    <property type="entry name" value="7-CYANO-7-DEAZAGUANINE SYNTHASE"/>
    <property type="match status" value="1"/>
</dbReference>
<keyword evidence="5 11" id="KW-0862">Zinc</keyword>
<dbReference type="InterPro" id="IPR018317">
    <property type="entry name" value="QueC"/>
</dbReference>
<dbReference type="Proteomes" id="UP000053961">
    <property type="component" value="Unassembled WGS sequence"/>
</dbReference>
<comment type="caution">
    <text evidence="13">The sequence shown here is derived from an EMBL/GenBank/DDBJ whole genome shotgun (WGS) entry which is preliminary data.</text>
</comment>
<feature type="binding site" evidence="11">
    <location>
        <begin position="14"/>
        <end position="24"/>
    </location>
    <ligand>
        <name>ATP</name>
        <dbReference type="ChEBI" id="CHEBI:30616"/>
    </ligand>
</feature>
<accession>A0A101IH88</accession>